<evidence type="ECO:0000256" key="7">
    <source>
        <dbReference type="SAM" id="SignalP"/>
    </source>
</evidence>
<name>A0A1H8TB08_9GAMM</name>
<evidence type="ECO:0000313" key="8">
    <source>
        <dbReference type="EMBL" id="SEO88319.1"/>
    </source>
</evidence>
<dbReference type="EMBL" id="FOEG01000004">
    <property type="protein sequence ID" value="SEO88319.1"/>
    <property type="molecule type" value="Genomic_DNA"/>
</dbReference>
<keyword evidence="3" id="KW-0997">Cell inner membrane</keyword>
<keyword evidence="4 8" id="KW-0808">Transferase</keyword>
<evidence type="ECO:0000256" key="5">
    <source>
        <dbReference type="ARBA" id="ARBA00023136"/>
    </source>
</evidence>
<keyword evidence="9" id="KW-1185">Reference proteome</keyword>
<organism evidence="8 9">
    <name type="scientific">Aquisalimonas asiatica</name>
    <dbReference type="NCBI Taxonomy" id="406100"/>
    <lineage>
        <taxon>Bacteria</taxon>
        <taxon>Pseudomonadati</taxon>
        <taxon>Pseudomonadota</taxon>
        <taxon>Gammaproteobacteria</taxon>
        <taxon>Chromatiales</taxon>
        <taxon>Ectothiorhodospiraceae</taxon>
        <taxon>Aquisalimonas</taxon>
    </lineage>
</organism>
<keyword evidence="2" id="KW-1003">Cell membrane</keyword>
<evidence type="ECO:0000313" key="9">
    <source>
        <dbReference type="Proteomes" id="UP000199657"/>
    </source>
</evidence>
<dbReference type="PANTHER" id="PTHR30606">
    <property type="entry name" value="LIPID A BIOSYNTHESIS LAUROYL ACYLTRANSFERASE"/>
    <property type="match status" value="1"/>
</dbReference>
<dbReference type="GO" id="GO:0009247">
    <property type="term" value="P:glycolipid biosynthetic process"/>
    <property type="evidence" value="ECO:0007669"/>
    <property type="project" value="UniProtKB-ARBA"/>
</dbReference>
<dbReference type="Pfam" id="PF03279">
    <property type="entry name" value="Lip_A_acyltrans"/>
    <property type="match status" value="1"/>
</dbReference>
<dbReference type="RefSeq" id="WP_171909890.1">
    <property type="nucleotide sequence ID" value="NZ_FOEG01000004.1"/>
</dbReference>
<feature type="chain" id="PRO_5011703500" evidence="7">
    <location>
        <begin position="25"/>
        <end position="293"/>
    </location>
</feature>
<dbReference type="InterPro" id="IPR004960">
    <property type="entry name" value="LipA_acyltrans"/>
</dbReference>
<evidence type="ECO:0000256" key="3">
    <source>
        <dbReference type="ARBA" id="ARBA00022519"/>
    </source>
</evidence>
<proteinExistence type="predicted"/>
<evidence type="ECO:0000256" key="4">
    <source>
        <dbReference type="ARBA" id="ARBA00022679"/>
    </source>
</evidence>
<dbReference type="AlphaFoldDB" id="A0A1H8TB08"/>
<keyword evidence="6" id="KW-0012">Acyltransferase</keyword>
<accession>A0A1H8TB08</accession>
<protein>
    <submittedName>
        <fullName evidence="8">KDO2-lipid IV(A) lauroyltransferase</fullName>
    </submittedName>
</protein>
<gene>
    <name evidence="8" type="ORF">SAMN04488052_10436</name>
</gene>
<evidence type="ECO:0000256" key="2">
    <source>
        <dbReference type="ARBA" id="ARBA00022475"/>
    </source>
</evidence>
<dbReference type="PIRSF" id="PIRSF026649">
    <property type="entry name" value="MsbB"/>
    <property type="match status" value="1"/>
</dbReference>
<evidence type="ECO:0000256" key="6">
    <source>
        <dbReference type="ARBA" id="ARBA00023315"/>
    </source>
</evidence>
<dbReference type="STRING" id="406100.SAMN04488052_10436"/>
<keyword evidence="7" id="KW-0732">Signal</keyword>
<dbReference type="GO" id="GO:0016746">
    <property type="term" value="F:acyltransferase activity"/>
    <property type="evidence" value="ECO:0007669"/>
    <property type="project" value="UniProtKB-KW"/>
</dbReference>
<reference evidence="8 9" key="1">
    <citation type="submission" date="2016-10" db="EMBL/GenBank/DDBJ databases">
        <authorList>
            <person name="de Groot N.N."/>
        </authorList>
    </citation>
    <scope>NUCLEOTIDE SEQUENCE [LARGE SCALE GENOMIC DNA]</scope>
    <source>
        <strain evidence="8 9">CGMCC 1.6291</strain>
    </source>
</reference>
<comment type="subcellular location">
    <subcellularLocation>
        <location evidence="1">Cell inner membrane</location>
    </subcellularLocation>
</comment>
<dbReference type="PANTHER" id="PTHR30606:SF10">
    <property type="entry name" value="PHOSPHATIDYLINOSITOL MANNOSIDE ACYLTRANSFERASE"/>
    <property type="match status" value="1"/>
</dbReference>
<dbReference type="CDD" id="cd07984">
    <property type="entry name" value="LPLAT_LABLAT-like"/>
    <property type="match status" value="1"/>
</dbReference>
<evidence type="ECO:0000256" key="1">
    <source>
        <dbReference type="ARBA" id="ARBA00004533"/>
    </source>
</evidence>
<dbReference type="GO" id="GO:0005886">
    <property type="term" value="C:plasma membrane"/>
    <property type="evidence" value="ECO:0007669"/>
    <property type="project" value="UniProtKB-SubCell"/>
</dbReference>
<sequence>MQRIHLIRALLRASSLLPLPVAHAIGALAGSVLAAIPGKHQAITDVNLRLCFPDYTDAERRRLRRASFRELGKQLMETGVIWYADERRLQRLVVNPEALDTMADHWPEGSGLLLAGPHLGNWELVSLYVNKRFRVNNLYRPPRSEDLEPLMVEARERTGARSLPATGAGIRQLYKALRQGELVGILPDQTPRDSGEFAPFFGVPARTMGLLAQMARKTGAPVLFTFMERLPWGRGFRLHVLPAPAGVHDPDPVTAATAVNAGVEACVRIAPAQYQWTYRRFRPAPPGQPNPYR</sequence>
<dbReference type="Proteomes" id="UP000199657">
    <property type="component" value="Unassembled WGS sequence"/>
</dbReference>
<keyword evidence="5" id="KW-0472">Membrane</keyword>
<feature type="signal peptide" evidence="7">
    <location>
        <begin position="1"/>
        <end position="24"/>
    </location>
</feature>